<proteinExistence type="predicted"/>
<keyword evidence="2" id="KW-0808">Transferase</keyword>
<keyword evidence="2" id="KW-0418">Kinase</keyword>
<dbReference type="InterPro" id="IPR002731">
    <property type="entry name" value="ATPase_BadF"/>
</dbReference>
<dbReference type="InterPro" id="IPR043129">
    <property type="entry name" value="ATPase_NBD"/>
</dbReference>
<protein>
    <submittedName>
        <fullName evidence="2">Glucosamine kinase</fullName>
    </submittedName>
</protein>
<accession>A0A560FHM1</accession>
<dbReference type="Gene3D" id="3.30.420.40">
    <property type="match status" value="2"/>
</dbReference>
<reference evidence="2 3" key="1">
    <citation type="submission" date="2019-06" db="EMBL/GenBank/DDBJ databases">
        <title>Genomic Encyclopedia of Type Strains, Phase IV (KMG-V): Genome sequencing to study the core and pangenomes of soil and plant-associated prokaryotes.</title>
        <authorList>
            <person name="Whitman W."/>
        </authorList>
    </citation>
    <scope>NUCLEOTIDE SEQUENCE [LARGE SCALE GENOMIC DNA]</scope>
    <source>
        <strain evidence="2 3">BR 11865</strain>
    </source>
</reference>
<dbReference type="AlphaFoldDB" id="A0A560FHM1"/>
<dbReference type="EMBL" id="VITO01000019">
    <property type="protein sequence ID" value="TWB21094.1"/>
    <property type="molecule type" value="Genomic_DNA"/>
</dbReference>
<gene>
    <name evidence="2" type="ORF">FBZ88_11967</name>
</gene>
<dbReference type="CDD" id="cd24082">
    <property type="entry name" value="ASKHA_NBD_GspK-like"/>
    <property type="match status" value="1"/>
</dbReference>
<dbReference type="SUPFAM" id="SSF53067">
    <property type="entry name" value="Actin-like ATPase domain"/>
    <property type="match status" value="2"/>
</dbReference>
<dbReference type="GO" id="GO:0016301">
    <property type="term" value="F:kinase activity"/>
    <property type="evidence" value="ECO:0007669"/>
    <property type="project" value="UniProtKB-KW"/>
</dbReference>
<dbReference type="PANTHER" id="PTHR43190:SF3">
    <property type="entry name" value="N-ACETYL-D-GLUCOSAMINE KINASE"/>
    <property type="match status" value="1"/>
</dbReference>
<evidence type="ECO:0000259" key="1">
    <source>
        <dbReference type="Pfam" id="PF01869"/>
    </source>
</evidence>
<sequence>MRIAKARSSDLVHIWYHTISKRTGLGMGDFLYMGVDGGGTGCRARLTNAAGDRLGEGRGGPANIRLGLGVSWAAILAACDQALAQAGLDRDALSYTHVGLGLAGICRVEDERAVEAGAPVRCAGVTARNDAHTACLGAFDGADGAILIAGTGSIGYALVGGVGRPVGGWGFEVSDEGSGAHLGREAARAALRGHDGLAPHTPFTLHVLTRLGGDPAAVVAWAGTAKPADYGTLAPLTLDFAAAGDPVATQLVEVAAGQLTAHVRRLVDLGAPKVCLMGGLAPVIEPWMAPWARRLLVPARGDALDGGLHLARAAARHPAERAA</sequence>
<keyword evidence="3" id="KW-1185">Reference proteome</keyword>
<organism evidence="2 3">
    <name type="scientific">Nitrospirillum amazonense</name>
    <dbReference type="NCBI Taxonomy" id="28077"/>
    <lineage>
        <taxon>Bacteria</taxon>
        <taxon>Pseudomonadati</taxon>
        <taxon>Pseudomonadota</taxon>
        <taxon>Alphaproteobacteria</taxon>
        <taxon>Rhodospirillales</taxon>
        <taxon>Azospirillaceae</taxon>
        <taxon>Nitrospirillum</taxon>
    </lineage>
</organism>
<dbReference type="PANTHER" id="PTHR43190">
    <property type="entry name" value="N-ACETYL-D-GLUCOSAMINE KINASE"/>
    <property type="match status" value="1"/>
</dbReference>
<dbReference type="InterPro" id="IPR052519">
    <property type="entry name" value="Euk-type_GlcNAc_Kinase"/>
</dbReference>
<name>A0A560FHM1_9PROT</name>
<evidence type="ECO:0000313" key="3">
    <source>
        <dbReference type="Proteomes" id="UP000316545"/>
    </source>
</evidence>
<dbReference type="Proteomes" id="UP000316545">
    <property type="component" value="Unassembled WGS sequence"/>
</dbReference>
<evidence type="ECO:0000313" key="2">
    <source>
        <dbReference type="EMBL" id="TWB21094.1"/>
    </source>
</evidence>
<dbReference type="Pfam" id="PF01869">
    <property type="entry name" value="BcrAD_BadFG"/>
    <property type="match status" value="1"/>
</dbReference>
<comment type="caution">
    <text evidence="2">The sequence shown here is derived from an EMBL/GenBank/DDBJ whole genome shotgun (WGS) entry which is preliminary data.</text>
</comment>
<feature type="domain" description="ATPase BadF/BadG/BcrA/BcrD type" evidence="1">
    <location>
        <begin position="34"/>
        <end position="281"/>
    </location>
</feature>